<dbReference type="AlphaFoldDB" id="A0A8X7BZ31"/>
<name>A0A8X7BZ31_9ARAC</name>
<comment type="caution">
    <text evidence="1">The sequence shown here is derived from an EMBL/GenBank/DDBJ whole genome shotgun (WGS) entry which is preliminary data.</text>
</comment>
<evidence type="ECO:0000313" key="2">
    <source>
        <dbReference type="Proteomes" id="UP000886998"/>
    </source>
</evidence>
<dbReference type="EMBL" id="BMAV01006861">
    <property type="protein sequence ID" value="GFY49200.1"/>
    <property type="molecule type" value="Genomic_DNA"/>
</dbReference>
<accession>A0A8X7BZ31</accession>
<proteinExistence type="predicted"/>
<protein>
    <submittedName>
        <fullName evidence="1">Uncharacterized protein</fullName>
    </submittedName>
</protein>
<reference evidence="1" key="1">
    <citation type="submission" date="2020-08" db="EMBL/GenBank/DDBJ databases">
        <title>Multicomponent nature underlies the extraordinary mechanical properties of spider dragline silk.</title>
        <authorList>
            <person name="Kono N."/>
            <person name="Nakamura H."/>
            <person name="Mori M."/>
            <person name="Yoshida Y."/>
            <person name="Ohtoshi R."/>
            <person name="Malay A.D."/>
            <person name="Moran D.A.P."/>
            <person name="Tomita M."/>
            <person name="Numata K."/>
            <person name="Arakawa K."/>
        </authorList>
    </citation>
    <scope>NUCLEOTIDE SEQUENCE</scope>
</reference>
<keyword evidence="2" id="KW-1185">Reference proteome</keyword>
<sequence length="155" mass="17142">MNQTHPIPQKVFLGTHQKGMVFHFTPPPTNKVTRFKPLSVIVQPSEAKANATSGTLDGTKSAKGTNHFGKAHPPFLHPPSYPPCGPSLIYPFRCPLMHFSDAGREPLLMDEFNGRLGQKGWMKGAFRVIFVEFAAPRGHGRVDRRKDCGGVGMEY</sequence>
<dbReference type="OrthoDB" id="10339480at2759"/>
<evidence type="ECO:0000313" key="1">
    <source>
        <dbReference type="EMBL" id="GFY49200.1"/>
    </source>
</evidence>
<dbReference type="Proteomes" id="UP000886998">
    <property type="component" value="Unassembled WGS sequence"/>
</dbReference>
<gene>
    <name evidence="1" type="ORF">TNIN_341751</name>
</gene>
<organism evidence="1 2">
    <name type="scientific">Trichonephila inaurata madagascariensis</name>
    <dbReference type="NCBI Taxonomy" id="2747483"/>
    <lineage>
        <taxon>Eukaryota</taxon>
        <taxon>Metazoa</taxon>
        <taxon>Ecdysozoa</taxon>
        <taxon>Arthropoda</taxon>
        <taxon>Chelicerata</taxon>
        <taxon>Arachnida</taxon>
        <taxon>Araneae</taxon>
        <taxon>Araneomorphae</taxon>
        <taxon>Entelegynae</taxon>
        <taxon>Araneoidea</taxon>
        <taxon>Nephilidae</taxon>
        <taxon>Trichonephila</taxon>
        <taxon>Trichonephila inaurata</taxon>
    </lineage>
</organism>